<gene>
    <name evidence="1" type="ORF">J5V96_09460</name>
</gene>
<protein>
    <submittedName>
        <fullName evidence="1">Uncharacterized protein</fullName>
    </submittedName>
</protein>
<evidence type="ECO:0000313" key="2">
    <source>
        <dbReference type="Proteomes" id="UP000680132"/>
    </source>
</evidence>
<comment type="caution">
    <text evidence="1">The sequence shown here is derived from an EMBL/GenBank/DDBJ whole genome shotgun (WGS) entry which is preliminary data.</text>
</comment>
<name>A0A939QIX1_9MICO</name>
<keyword evidence="2" id="KW-1185">Reference proteome</keyword>
<proteinExistence type="predicted"/>
<dbReference type="AlphaFoldDB" id="A0A939QIX1"/>
<sequence length="82" mass="8794">MSAEQHIIDGAAALRTDDMDASAAAVLASYAAFAKLVDADLANRVHDARSMGLTWQQIGDILGLTRQAAHTRYAHSTPREQS</sequence>
<reference evidence="1" key="1">
    <citation type="submission" date="2021-03" db="EMBL/GenBank/DDBJ databases">
        <title>Microbacterium sp. nov., a novel actinobacterium isolated from cow dung.</title>
        <authorList>
            <person name="Zhang L."/>
        </authorList>
    </citation>
    <scope>NUCLEOTIDE SEQUENCE</scope>
    <source>
        <strain evidence="1">NEAU-LLB</strain>
    </source>
</reference>
<dbReference type="RefSeq" id="WP_208503132.1">
    <property type="nucleotide sequence ID" value="NZ_JAGFOA010000003.1"/>
</dbReference>
<organism evidence="1 2">
    <name type="scientific">Microbacterium stercoris</name>
    <dbReference type="NCBI Taxonomy" id="2820289"/>
    <lineage>
        <taxon>Bacteria</taxon>
        <taxon>Bacillati</taxon>
        <taxon>Actinomycetota</taxon>
        <taxon>Actinomycetes</taxon>
        <taxon>Micrococcales</taxon>
        <taxon>Microbacteriaceae</taxon>
        <taxon>Microbacterium</taxon>
    </lineage>
</organism>
<dbReference type="Proteomes" id="UP000680132">
    <property type="component" value="Unassembled WGS sequence"/>
</dbReference>
<dbReference type="EMBL" id="JAGFOA010000003">
    <property type="protein sequence ID" value="MBO3663742.1"/>
    <property type="molecule type" value="Genomic_DNA"/>
</dbReference>
<accession>A0A939QIX1</accession>
<evidence type="ECO:0000313" key="1">
    <source>
        <dbReference type="EMBL" id="MBO3663742.1"/>
    </source>
</evidence>